<feature type="region of interest" description="Disordered" evidence="1">
    <location>
        <begin position="36"/>
        <end position="62"/>
    </location>
</feature>
<dbReference type="RefSeq" id="WP_213246220.1">
    <property type="nucleotide sequence ID" value="NZ_CP045806.1"/>
</dbReference>
<accession>A0ABX6IER8</accession>
<dbReference type="EMBL" id="CP045809">
    <property type="protein sequence ID" value="QHN33808.1"/>
    <property type="molecule type" value="Genomic_DNA"/>
</dbReference>
<organism evidence="2 3">
    <name type="scientific">Gordonia pseudamarae</name>
    <dbReference type="NCBI Taxonomy" id="2831662"/>
    <lineage>
        <taxon>Bacteria</taxon>
        <taxon>Bacillati</taxon>
        <taxon>Actinomycetota</taxon>
        <taxon>Actinomycetes</taxon>
        <taxon>Mycobacteriales</taxon>
        <taxon>Gordoniaceae</taxon>
        <taxon>Gordonia</taxon>
    </lineage>
</organism>
<proteinExistence type="predicted"/>
<gene>
    <name evidence="2" type="ORF">GII31_01710</name>
</gene>
<feature type="compositionally biased region" description="Low complexity" evidence="1">
    <location>
        <begin position="49"/>
        <end position="60"/>
    </location>
</feature>
<evidence type="ECO:0000256" key="1">
    <source>
        <dbReference type="SAM" id="MobiDB-lite"/>
    </source>
</evidence>
<sequence length="80" mass="8170">MSPAADTASPQWIPVGDHAIALDGDGRIMTRGKAGRPLRAHRCPHRADAPAGLGAAARSGTDVTDRWPAVAVTGLSKFGG</sequence>
<name>A0ABX6IER8_9ACTN</name>
<evidence type="ECO:0000313" key="3">
    <source>
        <dbReference type="Proteomes" id="UP001059836"/>
    </source>
</evidence>
<keyword evidence="3" id="KW-1185">Reference proteome</keyword>
<reference evidence="2" key="1">
    <citation type="journal article" date="2021" name="Nat. Microbiol.">
        <title>Cocultivation of an ultrasmall environmental parasitic bacterium with lytic ability against bacteria associated with wastewater foams.</title>
        <authorList>
            <person name="Batinovic S."/>
            <person name="Rose J.J.A."/>
            <person name="Ratcliffe J."/>
            <person name="Seviour R.J."/>
            <person name="Petrovski S."/>
        </authorList>
    </citation>
    <scope>NUCLEOTIDE SEQUENCE</scope>
    <source>
        <strain evidence="2">CON9</strain>
    </source>
</reference>
<evidence type="ECO:0000313" key="2">
    <source>
        <dbReference type="EMBL" id="QHN33808.1"/>
    </source>
</evidence>
<dbReference type="Proteomes" id="UP001059836">
    <property type="component" value="Chromosome"/>
</dbReference>
<protein>
    <submittedName>
        <fullName evidence="2">Uncharacterized protein</fullName>
    </submittedName>
</protein>